<comment type="caution">
    <text evidence="2">The sequence shown here is derived from an EMBL/GenBank/DDBJ whole genome shotgun (WGS) entry which is preliminary data.</text>
</comment>
<sequence>MKQLKRPTRKQKMEIDWQKLKPANWLVERDDGKVMVIVSKEKGQVRRLRWGA</sequence>
<evidence type="ECO:0000313" key="2">
    <source>
        <dbReference type="EMBL" id="GIO33227.1"/>
    </source>
</evidence>
<dbReference type="Pfam" id="PF21847">
    <property type="entry name" value="DUF6906"/>
    <property type="match status" value="1"/>
</dbReference>
<protein>
    <recommendedName>
        <fullName evidence="1">DUF6906 domain-containing protein</fullName>
    </recommendedName>
</protein>
<reference evidence="2" key="1">
    <citation type="submission" date="2021-03" db="EMBL/GenBank/DDBJ databases">
        <title>Antimicrobial resistance genes in bacteria isolated from Japanese honey, and their potential for conferring macrolide and lincosamide resistance in the American foulbrood pathogen Paenibacillus larvae.</title>
        <authorList>
            <person name="Okamoto M."/>
            <person name="Kumagai M."/>
            <person name="Kanamori H."/>
            <person name="Takamatsu D."/>
        </authorList>
    </citation>
    <scope>NUCLEOTIDE SEQUENCE</scope>
    <source>
        <strain evidence="2">J2TS6</strain>
    </source>
</reference>
<dbReference type="Proteomes" id="UP000679779">
    <property type="component" value="Unassembled WGS sequence"/>
</dbReference>
<accession>A0A919XI08</accession>
<proteinExistence type="predicted"/>
<gene>
    <name evidence="2" type="ORF">J2TS6_43680</name>
</gene>
<name>A0A919XI08_9BACL</name>
<dbReference type="EMBL" id="BORQ01000005">
    <property type="protein sequence ID" value="GIO33227.1"/>
    <property type="molecule type" value="Genomic_DNA"/>
</dbReference>
<organism evidence="2 3">
    <name type="scientific">Paenibacillus albilobatus</name>
    <dbReference type="NCBI Taxonomy" id="2716884"/>
    <lineage>
        <taxon>Bacteria</taxon>
        <taxon>Bacillati</taxon>
        <taxon>Bacillota</taxon>
        <taxon>Bacilli</taxon>
        <taxon>Bacillales</taxon>
        <taxon>Paenibacillaceae</taxon>
        <taxon>Paenibacillus</taxon>
    </lineage>
</organism>
<evidence type="ECO:0000259" key="1">
    <source>
        <dbReference type="Pfam" id="PF21847"/>
    </source>
</evidence>
<feature type="domain" description="DUF6906" evidence="1">
    <location>
        <begin position="1"/>
        <end position="48"/>
    </location>
</feature>
<dbReference type="InterPro" id="IPR054201">
    <property type="entry name" value="DUF6906"/>
</dbReference>
<dbReference type="AlphaFoldDB" id="A0A919XI08"/>
<keyword evidence="3" id="KW-1185">Reference proteome</keyword>
<evidence type="ECO:0000313" key="3">
    <source>
        <dbReference type="Proteomes" id="UP000679779"/>
    </source>
</evidence>
<dbReference type="RefSeq" id="WP_212958379.1">
    <property type="nucleotide sequence ID" value="NZ_BORQ01000005.1"/>
</dbReference>